<evidence type="ECO:0000313" key="3">
    <source>
        <dbReference type="Proteomes" id="UP001146670"/>
    </source>
</evidence>
<gene>
    <name evidence="2" type="ORF">OW157_02655</name>
</gene>
<sequence length="296" mass="34742">MEELVSVCMPTYKREFELIKKSIISVLDQSYSNLEFIIIDDSGEEYKKRDNIEESIKKIQDSRIKYIQHKNNLGANYARNTGIEAAQGKYIAFIDDDDTWRKDKLEKQIDIFNNAEEDTIGLVYCKANIIDENDNFKRLLNNELHNGNVYKKLLEKNFIGGNSLVVIPKNVLENVGGYEKNLASNQDWDLFLQIAKNYNISYSDEILVNYREHSNERITSNSERKISGWERMFIKYKDELTANPDIENIWKQKLMINTLKNKQWVYSLRLASSSFRYSPSKFVGFIKLTIRKIKNK</sequence>
<feature type="domain" description="Glycosyltransferase 2-like" evidence="1">
    <location>
        <begin position="6"/>
        <end position="157"/>
    </location>
</feature>
<dbReference type="EC" id="2.4.-.-" evidence="2"/>
<comment type="caution">
    <text evidence="2">The sequence shown here is derived from an EMBL/GenBank/DDBJ whole genome shotgun (WGS) entry which is preliminary data.</text>
</comment>
<protein>
    <submittedName>
        <fullName evidence="2">Glycosyltransferase</fullName>
        <ecNumber evidence="2">2.4.-.-</ecNumber>
    </submittedName>
</protein>
<dbReference type="PANTHER" id="PTHR22916">
    <property type="entry name" value="GLYCOSYLTRANSFERASE"/>
    <property type="match status" value="1"/>
</dbReference>
<dbReference type="PANTHER" id="PTHR22916:SF3">
    <property type="entry name" value="UDP-GLCNAC:BETAGAL BETA-1,3-N-ACETYLGLUCOSAMINYLTRANSFERASE-LIKE PROTEIN 1"/>
    <property type="match status" value="1"/>
</dbReference>
<dbReference type="Pfam" id="PF00535">
    <property type="entry name" value="Glycos_transf_2"/>
    <property type="match status" value="1"/>
</dbReference>
<dbReference type="InterPro" id="IPR029044">
    <property type="entry name" value="Nucleotide-diphossugar_trans"/>
</dbReference>
<dbReference type="EMBL" id="JAPRFR010000001">
    <property type="protein sequence ID" value="MCZ0725467.1"/>
    <property type="molecule type" value="Genomic_DNA"/>
</dbReference>
<evidence type="ECO:0000313" key="2">
    <source>
        <dbReference type="EMBL" id="MCZ0725467.1"/>
    </source>
</evidence>
<dbReference type="RefSeq" id="WP_268751785.1">
    <property type="nucleotide sequence ID" value="NZ_JAPRFQ010000001.1"/>
</dbReference>
<organism evidence="2 3">
    <name type="scientific">Aerococcus kribbianus</name>
    <dbReference type="NCBI Taxonomy" id="2999064"/>
    <lineage>
        <taxon>Bacteria</taxon>
        <taxon>Bacillati</taxon>
        <taxon>Bacillota</taxon>
        <taxon>Bacilli</taxon>
        <taxon>Lactobacillales</taxon>
        <taxon>Aerococcaceae</taxon>
        <taxon>Aerococcus</taxon>
    </lineage>
</organism>
<dbReference type="SUPFAM" id="SSF53448">
    <property type="entry name" value="Nucleotide-diphospho-sugar transferases"/>
    <property type="match status" value="1"/>
</dbReference>
<keyword evidence="2" id="KW-0808">Transferase</keyword>
<name>A0A9X3FVV0_9LACT</name>
<dbReference type="AlphaFoldDB" id="A0A9X3FVV0"/>
<accession>A0A9X3FVV0</accession>
<dbReference type="InterPro" id="IPR001173">
    <property type="entry name" value="Glyco_trans_2-like"/>
</dbReference>
<dbReference type="Proteomes" id="UP001146670">
    <property type="component" value="Unassembled WGS sequence"/>
</dbReference>
<keyword evidence="2" id="KW-0328">Glycosyltransferase</keyword>
<reference evidence="2" key="1">
    <citation type="submission" date="2022-12" db="EMBL/GenBank/DDBJ databases">
        <title>Description and comparative metabolic analysis of Aerococcus sp. nov., isolated from the feces of a pig.</title>
        <authorList>
            <person name="Chang Y.-H."/>
        </authorList>
    </citation>
    <scope>NUCLEOTIDE SEQUENCE</scope>
    <source>
        <strain evidence="2">YH-aer222</strain>
    </source>
</reference>
<dbReference type="GO" id="GO:0016758">
    <property type="term" value="F:hexosyltransferase activity"/>
    <property type="evidence" value="ECO:0007669"/>
    <property type="project" value="UniProtKB-ARBA"/>
</dbReference>
<evidence type="ECO:0000259" key="1">
    <source>
        <dbReference type="Pfam" id="PF00535"/>
    </source>
</evidence>
<dbReference type="Gene3D" id="3.90.550.10">
    <property type="entry name" value="Spore Coat Polysaccharide Biosynthesis Protein SpsA, Chain A"/>
    <property type="match status" value="1"/>
</dbReference>
<proteinExistence type="predicted"/>
<keyword evidence="3" id="KW-1185">Reference proteome</keyword>